<dbReference type="Gene3D" id="3.40.50.300">
    <property type="entry name" value="P-loop containing nucleotide triphosphate hydrolases"/>
    <property type="match status" value="2"/>
</dbReference>
<dbReference type="InterPro" id="IPR000629">
    <property type="entry name" value="RNA-helicase_DEAD-box_CS"/>
</dbReference>
<keyword evidence="6 11" id="KW-0067">ATP-binding</keyword>
<dbReference type="PROSITE" id="PS00039">
    <property type="entry name" value="DEAD_ATP_HELICASE"/>
    <property type="match status" value="1"/>
</dbReference>
<comment type="similarity">
    <text evidence="7 11">Belongs to the DEAD box helicase family.</text>
</comment>
<dbReference type="EMBL" id="JACONZ010000003">
    <property type="protein sequence ID" value="MBC5581703.1"/>
    <property type="molecule type" value="Genomic_DNA"/>
</dbReference>
<accession>A0A923I7G3</accession>
<dbReference type="GO" id="GO:0003724">
    <property type="term" value="F:RNA helicase activity"/>
    <property type="evidence" value="ECO:0007669"/>
    <property type="project" value="UniProtKB-EC"/>
</dbReference>
<evidence type="ECO:0000259" key="15">
    <source>
        <dbReference type="PROSITE" id="PS51195"/>
    </source>
</evidence>
<feature type="short sequence motif" description="Q motif" evidence="10">
    <location>
        <begin position="1"/>
        <end position="29"/>
    </location>
</feature>
<evidence type="ECO:0000256" key="6">
    <source>
        <dbReference type="ARBA" id="ARBA00022840"/>
    </source>
</evidence>
<evidence type="ECO:0000313" key="16">
    <source>
        <dbReference type="EMBL" id="MBC5581703.1"/>
    </source>
</evidence>
<keyword evidence="3 11" id="KW-0547">Nucleotide-binding</keyword>
<dbReference type="GO" id="GO:0005524">
    <property type="term" value="F:ATP binding"/>
    <property type="evidence" value="ECO:0007669"/>
    <property type="project" value="UniProtKB-KW"/>
</dbReference>
<dbReference type="AlphaFoldDB" id="A0A923I7G3"/>
<reference evidence="16" key="1">
    <citation type="submission" date="2020-08" db="EMBL/GenBank/DDBJ databases">
        <title>Genome public.</title>
        <authorList>
            <person name="Liu C."/>
            <person name="Sun Q."/>
        </authorList>
    </citation>
    <scope>NUCLEOTIDE SEQUENCE</scope>
    <source>
        <strain evidence="16">BX8</strain>
    </source>
</reference>
<dbReference type="Pfam" id="PF00270">
    <property type="entry name" value="DEAD"/>
    <property type="match status" value="1"/>
</dbReference>
<evidence type="ECO:0000256" key="10">
    <source>
        <dbReference type="PROSITE-ProRule" id="PRU00552"/>
    </source>
</evidence>
<gene>
    <name evidence="16" type="ORF">H8S23_09305</name>
</gene>
<dbReference type="Proteomes" id="UP000659630">
    <property type="component" value="Unassembled WGS sequence"/>
</dbReference>
<name>A0A923I7G3_9FIRM</name>
<dbReference type="InterPro" id="IPR027417">
    <property type="entry name" value="P-loop_NTPase"/>
</dbReference>
<dbReference type="EC" id="3.6.4.13" evidence="1"/>
<evidence type="ECO:0000256" key="7">
    <source>
        <dbReference type="ARBA" id="ARBA00038437"/>
    </source>
</evidence>
<dbReference type="InterPro" id="IPR014001">
    <property type="entry name" value="Helicase_ATP-bd"/>
</dbReference>
<protein>
    <recommendedName>
        <fullName evidence="9">ATP-dependent RNA helicase CshA</fullName>
        <ecNumber evidence="1">3.6.4.13</ecNumber>
    </recommendedName>
</protein>
<dbReference type="InterPro" id="IPR011545">
    <property type="entry name" value="DEAD/DEAH_box_helicase_dom"/>
</dbReference>
<keyword evidence="17" id="KW-1185">Reference proteome</keyword>
<dbReference type="PANTHER" id="PTHR47959:SF13">
    <property type="entry name" value="ATP-DEPENDENT RNA HELICASE RHLE"/>
    <property type="match status" value="1"/>
</dbReference>
<feature type="domain" description="Helicase C-terminal" evidence="14">
    <location>
        <begin position="236"/>
        <end position="384"/>
    </location>
</feature>
<dbReference type="FunFam" id="3.40.50.300:FF:000108">
    <property type="entry name" value="ATP-dependent RNA helicase RhlE"/>
    <property type="match status" value="1"/>
</dbReference>
<organism evidence="16 17">
    <name type="scientific">Anaerofilum hominis</name>
    <dbReference type="NCBI Taxonomy" id="2763016"/>
    <lineage>
        <taxon>Bacteria</taxon>
        <taxon>Bacillati</taxon>
        <taxon>Bacillota</taxon>
        <taxon>Clostridia</taxon>
        <taxon>Eubacteriales</taxon>
        <taxon>Oscillospiraceae</taxon>
        <taxon>Anaerofilum</taxon>
    </lineage>
</organism>
<evidence type="ECO:0000313" key="17">
    <source>
        <dbReference type="Proteomes" id="UP000659630"/>
    </source>
</evidence>
<evidence type="ECO:0000256" key="3">
    <source>
        <dbReference type="ARBA" id="ARBA00022741"/>
    </source>
</evidence>
<proteinExistence type="inferred from homology"/>
<dbReference type="PANTHER" id="PTHR47959">
    <property type="entry name" value="ATP-DEPENDENT RNA HELICASE RHLE-RELATED"/>
    <property type="match status" value="1"/>
</dbReference>
<evidence type="ECO:0000256" key="12">
    <source>
        <dbReference type="SAM" id="MobiDB-lite"/>
    </source>
</evidence>
<dbReference type="GO" id="GO:0003723">
    <property type="term" value="F:RNA binding"/>
    <property type="evidence" value="ECO:0007669"/>
    <property type="project" value="UniProtKB-ARBA"/>
</dbReference>
<evidence type="ECO:0000256" key="4">
    <source>
        <dbReference type="ARBA" id="ARBA00022801"/>
    </source>
</evidence>
<dbReference type="InterPro" id="IPR001650">
    <property type="entry name" value="Helicase_C-like"/>
</dbReference>
<dbReference type="SMART" id="SM00487">
    <property type="entry name" value="DEXDc"/>
    <property type="match status" value="1"/>
</dbReference>
<dbReference type="InterPro" id="IPR044742">
    <property type="entry name" value="DEAD/DEAH_RhlB"/>
</dbReference>
<evidence type="ECO:0000259" key="13">
    <source>
        <dbReference type="PROSITE" id="PS51192"/>
    </source>
</evidence>
<comment type="catalytic activity">
    <reaction evidence="8">
        <text>ATP + H2O = ADP + phosphate + H(+)</text>
        <dbReference type="Rhea" id="RHEA:13065"/>
        <dbReference type="ChEBI" id="CHEBI:15377"/>
        <dbReference type="ChEBI" id="CHEBI:15378"/>
        <dbReference type="ChEBI" id="CHEBI:30616"/>
        <dbReference type="ChEBI" id="CHEBI:43474"/>
        <dbReference type="ChEBI" id="CHEBI:456216"/>
        <dbReference type="EC" id="3.6.4.13"/>
    </reaction>
</comment>
<dbReference type="SUPFAM" id="SSF52540">
    <property type="entry name" value="P-loop containing nucleoside triphosphate hydrolases"/>
    <property type="match status" value="1"/>
</dbReference>
<evidence type="ECO:0000256" key="5">
    <source>
        <dbReference type="ARBA" id="ARBA00022806"/>
    </source>
</evidence>
<dbReference type="PROSITE" id="PS51195">
    <property type="entry name" value="Q_MOTIF"/>
    <property type="match status" value="1"/>
</dbReference>
<dbReference type="InterPro" id="IPR014014">
    <property type="entry name" value="RNA_helicase_DEAD_Q_motif"/>
</dbReference>
<evidence type="ECO:0000256" key="2">
    <source>
        <dbReference type="ARBA" id="ARBA00022490"/>
    </source>
</evidence>
<dbReference type="CDD" id="cd18787">
    <property type="entry name" value="SF2_C_DEAD"/>
    <property type="match status" value="1"/>
</dbReference>
<dbReference type="PROSITE" id="PS51194">
    <property type="entry name" value="HELICASE_CTER"/>
    <property type="match status" value="1"/>
</dbReference>
<feature type="compositionally biased region" description="Low complexity" evidence="12">
    <location>
        <begin position="455"/>
        <end position="467"/>
    </location>
</feature>
<dbReference type="GO" id="GO:0005829">
    <property type="term" value="C:cytosol"/>
    <property type="evidence" value="ECO:0007669"/>
    <property type="project" value="TreeGrafter"/>
</dbReference>
<keyword evidence="2" id="KW-0963">Cytoplasm</keyword>
<keyword evidence="5 11" id="KW-0347">Helicase</keyword>
<dbReference type="GO" id="GO:0016787">
    <property type="term" value="F:hydrolase activity"/>
    <property type="evidence" value="ECO:0007669"/>
    <property type="project" value="UniProtKB-KW"/>
</dbReference>
<dbReference type="CDD" id="cd00268">
    <property type="entry name" value="DEADc"/>
    <property type="match status" value="1"/>
</dbReference>
<dbReference type="PROSITE" id="PS51192">
    <property type="entry name" value="HELICASE_ATP_BIND_1"/>
    <property type="match status" value="1"/>
</dbReference>
<evidence type="ECO:0000256" key="8">
    <source>
        <dbReference type="ARBA" id="ARBA00047984"/>
    </source>
</evidence>
<evidence type="ECO:0000256" key="9">
    <source>
        <dbReference type="ARBA" id="ARBA00067932"/>
    </source>
</evidence>
<dbReference type="SMART" id="SM00490">
    <property type="entry name" value="HELICc"/>
    <property type="match status" value="1"/>
</dbReference>
<dbReference type="InterPro" id="IPR050079">
    <property type="entry name" value="DEAD_box_RNA_helicase"/>
</dbReference>
<sequence>MTFKELGLTPALLRAVSELDYVTPSPIQQRAIPPVLEGRDLIGCAQTGTGKTAAFAVPILQRMQTGPAPRAAKGAARPIRALVLTPTRELALQIKESFDAYGKYLPMKNTVIFGGVGQNPQVAALKSGVDILVATPGRLNDLIGQGYIDLSRVEYFVLDEADRMLDMGFIHDVRKVLRQLPDKSQRQTLLFSATMPAEIEELARQILTEPVKVAVTPVSSTVDAIEQRVYKVDKANKRHLLVELLKDPALDSVLVFTRTKHGADRVAKDLGRAGVGAMAIHGNKSQNARQNALESFKTGKIRVLVATDIAARGIDINELSCVVNYDLPNVPETYVHRIGRTGRAGHEGLAVSFCMFDELPYLKDIEKLIKKSVPEVTEHPYPMQVFEAEPKTERPPRPGRGQQQGQPRGGRDPRPAAAKSGRSEERPAPQAAAQPHGGEISGAGKRRRRGGKGGAAVADAVPASGGAVFREKPRRVPAEIQQIRTLPQDWSAPAPAAAPPRRKKTENLLHSRPRRTRRQG</sequence>
<feature type="domain" description="DEAD-box RNA helicase Q" evidence="15">
    <location>
        <begin position="1"/>
        <end position="29"/>
    </location>
</feature>
<dbReference type="Pfam" id="PF00271">
    <property type="entry name" value="Helicase_C"/>
    <property type="match status" value="1"/>
</dbReference>
<keyword evidence="4 11" id="KW-0378">Hydrolase</keyword>
<feature type="compositionally biased region" description="Basic residues" evidence="12">
    <location>
        <begin position="511"/>
        <end position="520"/>
    </location>
</feature>
<comment type="caution">
    <text evidence="16">The sequence shown here is derived from an EMBL/GenBank/DDBJ whole genome shotgun (WGS) entry which is preliminary data.</text>
</comment>
<feature type="region of interest" description="Disordered" evidence="12">
    <location>
        <begin position="380"/>
        <end position="520"/>
    </location>
</feature>
<evidence type="ECO:0000256" key="11">
    <source>
        <dbReference type="RuleBase" id="RU000492"/>
    </source>
</evidence>
<evidence type="ECO:0000256" key="1">
    <source>
        <dbReference type="ARBA" id="ARBA00012552"/>
    </source>
</evidence>
<feature type="domain" description="Helicase ATP-binding" evidence="13">
    <location>
        <begin position="32"/>
        <end position="213"/>
    </location>
</feature>
<evidence type="ECO:0000259" key="14">
    <source>
        <dbReference type="PROSITE" id="PS51194"/>
    </source>
</evidence>